<dbReference type="Gene3D" id="2.60.120.740">
    <property type="match status" value="1"/>
</dbReference>
<dbReference type="OrthoDB" id="6140291at2759"/>
<evidence type="ECO:0000313" key="4">
    <source>
        <dbReference type="Proteomes" id="UP000015101"/>
    </source>
</evidence>
<evidence type="ECO:0000259" key="1">
    <source>
        <dbReference type="Pfam" id="PF02140"/>
    </source>
</evidence>
<dbReference type="Proteomes" id="UP000015101">
    <property type="component" value="Unassembled WGS sequence"/>
</dbReference>
<evidence type="ECO:0000313" key="2">
    <source>
        <dbReference type="EMBL" id="ESO01079.1"/>
    </source>
</evidence>
<dbReference type="AlphaFoldDB" id="T1F8V1"/>
<dbReference type="InterPro" id="IPR043159">
    <property type="entry name" value="Lectin_gal-bd_sf"/>
</dbReference>
<dbReference type="EMBL" id="KB096830">
    <property type="protein sequence ID" value="ESO01079.1"/>
    <property type="molecule type" value="Genomic_DNA"/>
</dbReference>
<dbReference type="EMBL" id="AMQM01005149">
    <property type="status" value="NOT_ANNOTATED_CDS"/>
    <property type="molecule type" value="Genomic_DNA"/>
</dbReference>
<dbReference type="GO" id="GO:0030246">
    <property type="term" value="F:carbohydrate binding"/>
    <property type="evidence" value="ECO:0007669"/>
    <property type="project" value="InterPro"/>
</dbReference>
<reference evidence="4" key="1">
    <citation type="submission" date="2012-12" db="EMBL/GenBank/DDBJ databases">
        <authorList>
            <person name="Hellsten U."/>
            <person name="Grimwood J."/>
            <person name="Chapman J.A."/>
            <person name="Shapiro H."/>
            <person name="Aerts A."/>
            <person name="Otillar R.P."/>
            <person name="Terry A.Y."/>
            <person name="Boore J.L."/>
            <person name="Simakov O."/>
            <person name="Marletaz F."/>
            <person name="Cho S.-J."/>
            <person name="Edsinger-Gonzales E."/>
            <person name="Havlak P."/>
            <person name="Kuo D.-H."/>
            <person name="Larsson T."/>
            <person name="Lv J."/>
            <person name="Arendt D."/>
            <person name="Savage R."/>
            <person name="Osoegawa K."/>
            <person name="de Jong P."/>
            <person name="Lindberg D.R."/>
            <person name="Seaver E.C."/>
            <person name="Weisblat D.A."/>
            <person name="Putnam N.H."/>
            <person name="Grigoriev I.V."/>
            <person name="Rokhsar D.S."/>
        </authorList>
    </citation>
    <scope>NUCLEOTIDE SEQUENCE</scope>
</reference>
<sequence>MVTTRNSVAIDATIELVAMQNSSLPLWEWAHCLDNDSEDDGSAAALEYCQFETFNASCVNYTSSSSSSPPSSSSSFSWIILIEKATYGRMRTGRCVAKDYGHIGCSNDVSPILDAMCSGKFTCSVPVPTLRSIIQPCPKDLISYLNVSYRCVSGKIVGMCGSVG</sequence>
<dbReference type="RefSeq" id="XP_009020791.1">
    <property type="nucleotide sequence ID" value="XM_009022543.1"/>
</dbReference>
<name>T1F8V1_HELRO</name>
<dbReference type="KEGG" id="hro:HELRODRAFT_175106"/>
<feature type="domain" description="SUEL-type lectin" evidence="1">
    <location>
        <begin position="78"/>
        <end position="151"/>
    </location>
</feature>
<gene>
    <name evidence="3" type="primary">20205250</name>
    <name evidence="2" type="ORF">HELRODRAFT_175106</name>
</gene>
<protein>
    <recommendedName>
        <fullName evidence="1">SUEL-type lectin domain-containing protein</fullName>
    </recommendedName>
</protein>
<dbReference type="EnsemblMetazoa" id="HelroT175106">
    <property type="protein sequence ID" value="HelroP175106"/>
    <property type="gene ID" value="HelroG175106"/>
</dbReference>
<reference evidence="3" key="3">
    <citation type="submission" date="2015-06" db="UniProtKB">
        <authorList>
            <consortium name="EnsemblMetazoa"/>
        </authorList>
    </citation>
    <scope>IDENTIFICATION</scope>
</reference>
<dbReference type="CTD" id="20205250"/>
<dbReference type="PANTHER" id="PTHR46780">
    <property type="entry name" value="PROTEIN EVA-1"/>
    <property type="match status" value="1"/>
</dbReference>
<accession>T1F8V1</accession>
<proteinExistence type="predicted"/>
<reference evidence="2 4" key="2">
    <citation type="journal article" date="2013" name="Nature">
        <title>Insights into bilaterian evolution from three spiralian genomes.</title>
        <authorList>
            <person name="Simakov O."/>
            <person name="Marletaz F."/>
            <person name="Cho S.J."/>
            <person name="Edsinger-Gonzales E."/>
            <person name="Havlak P."/>
            <person name="Hellsten U."/>
            <person name="Kuo D.H."/>
            <person name="Larsson T."/>
            <person name="Lv J."/>
            <person name="Arendt D."/>
            <person name="Savage R."/>
            <person name="Osoegawa K."/>
            <person name="de Jong P."/>
            <person name="Grimwood J."/>
            <person name="Chapman J.A."/>
            <person name="Shapiro H."/>
            <person name="Aerts A."/>
            <person name="Otillar R.P."/>
            <person name="Terry A.Y."/>
            <person name="Boore J.L."/>
            <person name="Grigoriev I.V."/>
            <person name="Lindberg D.R."/>
            <person name="Seaver E.C."/>
            <person name="Weisblat D.A."/>
            <person name="Putnam N.H."/>
            <person name="Rokhsar D.S."/>
        </authorList>
    </citation>
    <scope>NUCLEOTIDE SEQUENCE</scope>
</reference>
<dbReference type="HOGENOM" id="CLU_1620838_0_0_1"/>
<dbReference type="GeneID" id="20205250"/>
<organism evidence="3 4">
    <name type="scientific">Helobdella robusta</name>
    <name type="common">Californian leech</name>
    <dbReference type="NCBI Taxonomy" id="6412"/>
    <lineage>
        <taxon>Eukaryota</taxon>
        <taxon>Metazoa</taxon>
        <taxon>Spiralia</taxon>
        <taxon>Lophotrochozoa</taxon>
        <taxon>Annelida</taxon>
        <taxon>Clitellata</taxon>
        <taxon>Hirudinea</taxon>
        <taxon>Rhynchobdellida</taxon>
        <taxon>Glossiphoniidae</taxon>
        <taxon>Helobdella</taxon>
    </lineage>
</organism>
<dbReference type="CDD" id="cd22823">
    <property type="entry name" value="Gal_Rha_Lectin"/>
    <property type="match status" value="1"/>
</dbReference>
<dbReference type="InterPro" id="IPR000922">
    <property type="entry name" value="Lectin_gal-bd_dom"/>
</dbReference>
<dbReference type="InParanoid" id="T1F8V1"/>
<keyword evidence="4" id="KW-1185">Reference proteome</keyword>
<dbReference type="Pfam" id="PF02140">
    <property type="entry name" value="SUEL_Lectin"/>
    <property type="match status" value="1"/>
</dbReference>
<evidence type="ECO:0000313" key="3">
    <source>
        <dbReference type="EnsemblMetazoa" id="HelroP175106"/>
    </source>
</evidence>